<dbReference type="Gene3D" id="1.10.357.10">
    <property type="entry name" value="Tetracycline Repressor, domain 2"/>
    <property type="match status" value="1"/>
</dbReference>
<dbReference type="EMBL" id="CP048000">
    <property type="protein sequence ID" value="QHQ60884.1"/>
    <property type="molecule type" value="Genomic_DNA"/>
</dbReference>
<dbReference type="PANTHER" id="PTHR43479">
    <property type="entry name" value="ACREF/ENVCD OPERON REPRESSOR-RELATED"/>
    <property type="match status" value="1"/>
</dbReference>
<dbReference type="InterPro" id="IPR001647">
    <property type="entry name" value="HTH_TetR"/>
</dbReference>
<evidence type="ECO:0000256" key="3">
    <source>
        <dbReference type="ARBA" id="ARBA00023163"/>
    </source>
</evidence>
<dbReference type="AlphaFoldDB" id="A0A6P1TIC2"/>
<dbReference type="GO" id="GO:0003677">
    <property type="term" value="F:DNA binding"/>
    <property type="evidence" value="ECO:0007669"/>
    <property type="project" value="UniProtKB-UniRule"/>
</dbReference>
<keyword evidence="3" id="KW-0804">Transcription</keyword>
<dbReference type="Proteomes" id="UP000464314">
    <property type="component" value="Chromosome"/>
</dbReference>
<dbReference type="InterPro" id="IPR050624">
    <property type="entry name" value="HTH-type_Tx_Regulator"/>
</dbReference>
<evidence type="ECO:0000259" key="5">
    <source>
        <dbReference type="PROSITE" id="PS50977"/>
    </source>
</evidence>
<dbReference type="GO" id="GO:0045892">
    <property type="term" value="P:negative regulation of DNA-templated transcription"/>
    <property type="evidence" value="ECO:0007669"/>
    <property type="project" value="UniProtKB-ARBA"/>
</dbReference>
<accession>A0A6P1TIC2</accession>
<gene>
    <name evidence="6" type="ORF">Ana3638_08985</name>
</gene>
<dbReference type="SUPFAM" id="SSF46689">
    <property type="entry name" value="Homeodomain-like"/>
    <property type="match status" value="1"/>
</dbReference>
<name>A0A6P1TIC2_9FIRM</name>
<keyword evidence="1" id="KW-0805">Transcription regulation</keyword>
<dbReference type="RefSeq" id="WP_161837712.1">
    <property type="nucleotide sequence ID" value="NZ_CP048000.1"/>
</dbReference>
<dbReference type="InterPro" id="IPR009057">
    <property type="entry name" value="Homeodomain-like_sf"/>
</dbReference>
<keyword evidence="2 4" id="KW-0238">DNA-binding</keyword>
<dbReference type="InterPro" id="IPR023772">
    <property type="entry name" value="DNA-bd_HTH_TetR-type_CS"/>
</dbReference>
<evidence type="ECO:0000313" key="7">
    <source>
        <dbReference type="Proteomes" id="UP000464314"/>
    </source>
</evidence>
<keyword evidence="7" id="KW-1185">Reference proteome</keyword>
<evidence type="ECO:0000256" key="1">
    <source>
        <dbReference type="ARBA" id="ARBA00023015"/>
    </source>
</evidence>
<dbReference type="FunFam" id="1.10.10.60:FF:000141">
    <property type="entry name" value="TetR family transcriptional regulator"/>
    <property type="match status" value="1"/>
</dbReference>
<dbReference type="PROSITE" id="PS50977">
    <property type="entry name" value="HTH_TETR_2"/>
    <property type="match status" value="1"/>
</dbReference>
<sequence length="172" mass="20249">MDGKEIKRKEIAEAAKELFTDYGYKAVSMDQIAQKSNVAKGTLYLYFKDKEDLFMYLINGFIKEFDSYVVDIVNKKLSLVDEIHEVIYNMLMYRKNQEFLYKIVKEAKEFRTQVSCKVVDMLDDTISVYLEKRLNNAVEKGLIKPCNTTLLTFLVIKVYTALAFEWEENTRR</sequence>
<proteinExistence type="predicted"/>
<evidence type="ECO:0000256" key="2">
    <source>
        <dbReference type="ARBA" id="ARBA00023125"/>
    </source>
</evidence>
<dbReference type="PROSITE" id="PS01081">
    <property type="entry name" value="HTH_TETR_1"/>
    <property type="match status" value="1"/>
</dbReference>
<evidence type="ECO:0000313" key="6">
    <source>
        <dbReference type="EMBL" id="QHQ60884.1"/>
    </source>
</evidence>
<dbReference type="Pfam" id="PF00440">
    <property type="entry name" value="TetR_N"/>
    <property type="match status" value="1"/>
</dbReference>
<organism evidence="6 7">
    <name type="scientific">Anaerocolumna sedimenticola</name>
    <dbReference type="NCBI Taxonomy" id="2696063"/>
    <lineage>
        <taxon>Bacteria</taxon>
        <taxon>Bacillati</taxon>
        <taxon>Bacillota</taxon>
        <taxon>Clostridia</taxon>
        <taxon>Lachnospirales</taxon>
        <taxon>Lachnospiraceae</taxon>
        <taxon>Anaerocolumna</taxon>
    </lineage>
</organism>
<evidence type="ECO:0000256" key="4">
    <source>
        <dbReference type="PROSITE-ProRule" id="PRU00335"/>
    </source>
</evidence>
<dbReference type="PANTHER" id="PTHR43479:SF11">
    <property type="entry name" value="ACREF_ENVCD OPERON REPRESSOR-RELATED"/>
    <property type="match status" value="1"/>
</dbReference>
<reference evidence="6 7" key="1">
    <citation type="submission" date="2020-01" db="EMBL/GenBank/DDBJ databases">
        <title>Genome analysis of Anaerocolumna sp. CBA3638.</title>
        <authorList>
            <person name="Kim J."/>
            <person name="Roh S.W."/>
        </authorList>
    </citation>
    <scope>NUCLEOTIDE SEQUENCE [LARGE SCALE GENOMIC DNA]</scope>
    <source>
        <strain evidence="6 7">CBA3638</strain>
    </source>
</reference>
<dbReference type="KEGG" id="anr:Ana3638_08985"/>
<protein>
    <submittedName>
        <fullName evidence="6">TetR family transcriptional regulator</fullName>
    </submittedName>
</protein>
<dbReference type="PRINTS" id="PR00455">
    <property type="entry name" value="HTHTETR"/>
</dbReference>
<feature type="domain" description="HTH tetR-type" evidence="5">
    <location>
        <begin position="5"/>
        <end position="65"/>
    </location>
</feature>
<feature type="DNA-binding region" description="H-T-H motif" evidence="4">
    <location>
        <begin position="28"/>
        <end position="47"/>
    </location>
</feature>